<proteinExistence type="predicted"/>
<evidence type="ECO:0000313" key="1">
    <source>
        <dbReference type="EMBL" id="RTI11331.1"/>
    </source>
</evidence>
<dbReference type="AlphaFoldDB" id="A0A430USB1"/>
<comment type="caution">
    <text evidence="1">The sequence shown here is derived from an EMBL/GenBank/DDBJ whole genome shotgun (WGS) entry which is preliminary data.</text>
</comment>
<dbReference type="EMBL" id="PEMG01000050">
    <property type="protein sequence ID" value="RTI11331.1"/>
    <property type="molecule type" value="Genomic_DNA"/>
</dbReference>
<organism evidence="1 2">
    <name type="scientific">Thermus scotoductus</name>
    <dbReference type="NCBI Taxonomy" id="37636"/>
    <lineage>
        <taxon>Bacteria</taxon>
        <taxon>Thermotogati</taxon>
        <taxon>Deinococcota</taxon>
        <taxon>Deinococci</taxon>
        <taxon>Thermales</taxon>
        <taxon>Thermaceae</taxon>
        <taxon>Thermus</taxon>
    </lineage>
</organism>
<gene>
    <name evidence="1" type="ORF">CSW30_02605</name>
</gene>
<protein>
    <submittedName>
        <fullName evidence="1">Uncharacterized protein</fullName>
    </submittedName>
</protein>
<accession>A0A430USB1</accession>
<reference evidence="1 2" key="1">
    <citation type="journal article" date="2019" name="Extremophiles">
        <title>Biogeography of thermophiles and predominance of Thermus scotoductus in domestic water heaters.</title>
        <authorList>
            <person name="Wilpiszeski R.L."/>
            <person name="Zhang Z."/>
            <person name="House C.H."/>
        </authorList>
    </citation>
    <scope>NUCLEOTIDE SEQUENCE [LARGE SCALE GENOMIC DNA]</scope>
    <source>
        <strain evidence="1 2">17_S17</strain>
    </source>
</reference>
<name>A0A430USB1_THESC</name>
<sequence>MVHVPLGLYAQASGQALEGPNLLPQNQMVVPEFPLLFPSIPQGSEQVGKALQVRVLPPHLLQGGTPSARYPGSQP</sequence>
<evidence type="ECO:0000313" key="2">
    <source>
        <dbReference type="Proteomes" id="UP000287173"/>
    </source>
</evidence>
<dbReference type="Proteomes" id="UP000287173">
    <property type="component" value="Unassembled WGS sequence"/>
</dbReference>